<comment type="caution">
    <text evidence="1">The sequence shown here is derived from an EMBL/GenBank/DDBJ whole genome shotgun (WGS) entry which is preliminary data.</text>
</comment>
<name>A0A2L2XHN8_9FIRM</name>
<dbReference type="AlphaFoldDB" id="A0A2L2XHN8"/>
<dbReference type="Proteomes" id="UP000239549">
    <property type="component" value="Unassembled WGS sequence"/>
</dbReference>
<proteinExistence type="predicted"/>
<protein>
    <submittedName>
        <fullName evidence="1">Uncharacterized protein</fullName>
    </submittedName>
</protein>
<keyword evidence="2" id="KW-1185">Reference proteome</keyword>
<reference evidence="2" key="1">
    <citation type="submission" date="2018-02" db="EMBL/GenBank/DDBJ databases">
        <title>Genome sequence of Desulfocucumis palustris strain NAW-5.</title>
        <authorList>
            <person name="Watanabe M."/>
            <person name="Kojima H."/>
            <person name="Fukui M."/>
        </authorList>
    </citation>
    <scope>NUCLEOTIDE SEQUENCE [LARGE SCALE GENOMIC DNA]</scope>
    <source>
        <strain evidence="2">NAW-5</strain>
    </source>
</reference>
<sequence length="43" mass="4799">MPGAKPDPPAGGVRVHAVIISTRDKVTPSRFYSRLFYFCICPF</sequence>
<accession>A0A2L2XHN8</accession>
<evidence type="ECO:0000313" key="2">
    <source>
        <dbReference type="Proteomes" id="UP000239549"/>
    </source>
</evidence>
<evidence type="ECO:0000313" key="1">
    <source>
        <dbReference type="EMBL" id="GBF33391.1"/>
    </source>
</evidence>
<organism evidence="1 2">
    <name type="scientific">Desulfocucumis palustris</name>
    <dbReference type="NCBI Taxonomy" id="1898651"/>
    <lineage>
        <taxon>Bacteria</taxon>
        <taxon>Bacillati</taxon>
        <taxon>Bacillota</taxon>
        <taxon>Clostridia</taxon>
        <taxon>Eubacteriales</taxon>
        <taxon>Desulfocucumaceae</taxon>
        <taxon>Desulfocucumis</taxon>
    </lineage>
</organism>
<gene>
    <name evidence="1" type="ORF">DCCM_2492</name>
</gene>
<dbReference type="EMBL" id="BFAV01000098">
    <property type="protein sequence ID" value="GBF33391.1"/>
    <property type="molecule type" value="Genomic_DNA"/>
</dbReference>